<gene>
    <name evidence="2" type="ORF">SeMB42_g07869</name>
</gene>
<reference evidence="2 3" key="1">
    <citation type="journal article" date="2019" name="Sci. Rep.">
        <title>Comparative genomics of chytrid fungi reveal insights into the obligate biotrophic and pathogenic lifestyle of Synchytrium endobioticum.</title>
        <authorList>
            <person name="van de Vossenberg B.T.L.H."/>
            <person name="Warris S."/>
            <person name="Nguyen H.D.T."/>
            <person name="van Gent-Pelzer M.P.E."/>
            <person name="Joly D.L."/>
            <person name="van de Geest H.C."/>
            <person name="Bonants P.J.M."/>
            <person name="Smith D.S."/>
            <person name="Levesque C.A."/>
            <person name="van der Lee T.A.J."/>
        </authorList>
    </citation>
    <scope>NUCLEOTIDE SEQUENCE [LARGE SCALE GENOMIC DNA]</scope>
    <source>
        <strain evidence="2 3">MB42</strain>
    </source>
</reference>
<feature type="compositionally biased region" description="Basic and acidic residues" evidence="1">
    <location>
        <begin position="140"/>
        <end position="150"/>
    </location>
</feature>
<dbReference type="STRING" id="286115.A0A507BSY0"/>
<feature type="compositionally biased region" description="Polar residues" evidence="1">
    <location>
        <begin position="158"/>
        <end position="167"/>
    </location>
</feature>
<organism evidence="2 3">
    <name type="scientific">Synchytrium endobioticum</name>
    <dbReference type="NCBI Taxonomy" id="286115"/>
    <lineage>
        <taxon>Eukaryota</taxon>
        <taxon>Fungi</taxon>
        <taxon>Fungi incertae sedis</taxon>
        <taxon>Chytridiomycota</taxon>
        <taxon>Chytridiomycota incertae sedis</taxon>
        <taxon>Chytridiomycetes</taxon>
        <taxon>Synchytriales</taxon>
        <taxon>Synchytriaceae</taxon>
        <taxon>Synchytrium</taxon>
    </lineage>
</organism>
<protein>
    <submittedName>
        <fullName evidence="2">Uncharacterized protein</fullName>
    </submittedName>
</protein>
<dbReference type="VEuPathDB" id="FungiDB:SeMB42_g07869"/>
<feature type="region of interest" description="Disordered" evidence="1">
    <location>
        <begin position="191"/>
        <end position="211"/>
    </location>
</feature>
<evidence type="ECO:0000256" key="1">
    <source>
        <dbReference type="SAM" id="MobiDB-lite"/>
    </source>
</evidence>
<dbReference type="Proteomes" id="UP000317494">
    <property type="component" value="Unassembled WGS sequence"/>
</dbReference>
<dbReference type="EMBL" id="QEAN01000657">
    <property type="protein sequence ID" value="TPX30752.1"/>
    <property type="molecule type" value="Genomic_DNA"/>
</dbReference>
<keyword evidence="3" id="KW-1185">Reference proteome</keyword>
<dbReference type="PANTHER" id="PTHR12601:SF6">
    <property type="entry name" value="CLUSTERED MITOCHONDRIA PROTEIN HOMOLOG"/>
    <property type="match status" value="1"/>
</dbReference>
<proteinExistence type="predicted"/>
<sequence length="516" mass="57877">MNLGYFEYSLNNFHVGLKYMRHALNRWEMLASGDKHPESAQADANIATILQKLKDLELSTCFFERACSTNEELLGRESILTAVSYQSLTKSYFLSGDYRKALASERAAFTFFKEKLGLNDVRTQESAALLRTITERAVVDAKREKEEMERAKKRQSQKQRSTATNGAEHNGVEAVSKGHLPVEELLKFIGGSAPNGGGKKKKRGGNSNSSSVGNGHFFANFQSASRVFRLLLDPPGNVPPSYAFRFIGVFLSLEGGFSHHISVLPLLATSTTTAIQAAPSLHLHKLLTMGPLLGCVAPTMVHPRGRSLRLISPRFALSASHIFLLYSCLQDEAAEFVTCKRILLTPDILYFYSINNSASDRMMKWVLLLLLLGLCRQRVSGNNTTYLEDYNKLSDMHHKFEEWAGGIISQHRVSSLPFALRISTREAIDFFILSTLPLSWEPALKDAAHSTLANGLLWIFHRTIVSRMKLLLHIILNVYKYHDLLHPESPLSSSNRRTLIQHADRVVMKMIVYLHG</sequence>
<feature type="region of interest" description="Disordered" evidence="1">
    <location>
        <begin position="140"/>
        <end position="173"/>
    </location>
</feature>
<feature type="non-terminal residue" evidence="2">
    <location>
        <position position="516"/>
    </location>
</feature>
<dbReference type="GO" id="GO:0003729">
    <property type="term" value="F:mRNA binding"/>
    <property type="evidence" value="ECO:0007669"/>
    <property type="project" value="TreeGrafter"/>
</dbReference>
<dbReference type="PANTHER" id="PTHR12601">
    <property type="entry name" value="EUKARYOTIC TRANSLATION INITIATION FACTOR 3 SUBUNIT EIF-3"/>
    <property type="match status" value="1"/>
</dbReference>
<dbReference type="InterPro" id="IPR011990">
    <property type="entry name" value="TPR-like_helical_dom_sf"/>
</dbReference>
<dbReference type="Gene3D" id="1.25.40.10">
    <property type="entry name" value="Tetratricopeptide repeat domain"/>
    <property type="match status" value="1"/>
</dbReference>
<evidence type="ECO:0000313" key="2">
    <source>
        <dbReference type="EMBL" id="TPX30752.1"/>
    </source>
</evidence>
<accession>A0A507BSY0</accession>
<dbReference type="GO" id="GO:0005737">
    <property type="term" value="C:cytoplasm"/>
    <property type="evidence" value="ECO:0007669"/>
    <property type="project" value="TreeGrafter"/>
</dbReference>
<dbReference type="InterPro" id="IPR027523">
    <property type="entry name" value="CLU_prot"/>
</dbReference>
<dbReference type="GO" id="GO:0048312">
    <property type="term" value="P:intracellular distribution of mitochondria"/>
    <property type="evidence" value="ECO:0007669"/>
    <property type="project" value="TreeGrafter"/>
</dbReference>
<dbReference type="SUPFAM" id="SSF48452">
    <property type="entry name" value="TPR-like"/>
    <property type="match status" value="1"/>
</dbReference>
<evidence type="ECO:0000313" key="3">
    <source>
        <dbReference type="Proteomes" id="UP000317494"/>
    </source>
</evidence>
<dbReference type="AlphaFoldDB" id="A0A507BSY0"/>
<dbReference type="Pfam" id="PF13424">
    <property type="entry name" value="TPR_12"/>
    <property type="match status" value="1"/>
</dbReference>
<comment type="caution">
    <text evidence="2">The sequence shown here is derived from an EMBL/GenBank/DDBJ whole genome shotgun (WGS) entry which is preliminary data.</text>
</comment>
<name>A0A507BSY0_9FUNG</name>